<name>A0AAU6ST37_UNCXX</name>
<gene>
    <name evidence="1" type="ORF">MRN70_14015</name>
</gene>
<evidence type="ECO:0000313" key="1">
    <source>
        <dbReference type="EMBL" id="XAG23070.1"/>
    </source>
</evidence>
<sequence>MFKRLYAYLKRLFSLTILKKLGVTFVQGFLYSMPVKPKEALQLAISGLNPQFSLGLIG</sequence>
<dbReference type="EMBL" id="CP095339">
    <property type="protein sequence ID" value="XAG23070.1"/>
    <property type="molecule type" value="Genomic_DNA"/>
</dbReference>
<proteinExistence type="predicted"/>
<dbReference type="AlphaFoldDB" id="A0AAU6ST37"/>
<evidence type="ECO:0008006" key="2">
    <source>
        <dbReference type="Google" id="ProtNLM"/>
    </source>
</evidence>
<organism evidence="1">
    <name type="scientific">bacterium 19PA01SH03</name>
    <dbReference type="NCBI Taxonomy" id="2920705"/>
    <lineage>
        <taxon>Bacteria</taxon>
    </lineage>
</organism>
<dbReference type="InterPro" id="IPR035919">
    <property type="entry name" value="EAL_sf"/>
</dbReference>
<protein>
    <recommendedName>
        <fullName evidence="2">EAL domain-containing protein</fullName>
    </recommendedName>
</protein>
<accession>A0AAU6ST37</accession>
<dbReference type="SUPFAM" id="SSF141868">
    <property type="entry name" value="EAL domain-like"/>
    <property type="match status" value="1"/>
</dbReference>
<reference evidence="1" key="1">
    <citation type="submission" date="2022-03" db="EMBL/GenBank/DDBJ databases">
        <title>Sea Food Isolates.</title>
        <authorList>
            <person name="Li c."/>
        </authorList>
    </citation>
    <scope>NUCLEOTIDE SEQUENCE</scope>
    <source>
        <strain evidence="1">19PA01SH03</strain>
    </source>
</reference>